<name>A0A329VPM1_9GAMM</name>
<dbReference type="Proteomes" id="UP000250870">
    <property type="component" value="Unassembled WGS sequence"/>
</dbReference>
<organism evidence="6 7">
    <name type="scientific">Photorhabdus laumondii subsp. clarkei</name>
    <dbReference type="NCBI Taxonomy" id="2029685"/>
    <lineage>
        <taxon>Bacteria</taxon>
        <taxon>Pseudomonadati</taxon>
        <taxon>Pseudomonadota</taxon>
        <taxon>Gammaproteobacteria</taxon>
        <taxon>Enterobacterales</taxon>
        <taxon>Morganellaceae</taxon>
        <taxon>Photorhabdus</taxon>
    </lineage>
</organism>
<accession>A0A329VPM1</accession>
<evidence type="ECO:0000256" key="3">
    <source>
        <dbReference type="ARBA" id="ARBA00022840"/>
    </source>
</evidence>
<dbReference type="PROSITE" id="PS50975">
    <property type="entry name" value="ATP_GRASP"/>
    <property type="match status" value="1"/>
</dbReference>
<proteinExistence type="predicted"/>
<dbReference type="PANTHER" id="PTHR43585:SF2">
    <property type="entry name" value="ATP-GRASP ENZYME FSQD"/>
    <property type="match status" value="1"/>
</dbReference>
<evidence type="ECO:0000313" key="7">
    <source>
        <dbReference type="Proteomes" id="UP000250870"/>
    </source>
</evidence>
<gene>
    <name evidence="6" type="ORF">CKY01_01865</name>
</gene>
<evidence type="ECO:0000313" key="6">
    <source>
        <dbReference type="EMBL" id="RAW93689.1"/>
    </source>
</evidence>
<keyword evidence="3 4" id="KW-0067">ATP-binding</keyword>
<evidence type="ECO:0000259" key="5">
    <source>
        <dbReference type="PROSITE" id="PS50975"/>
    </source>
</evidence>
<dbReference type="AlphaFoldDB" id="A0A329VPM1"/>
<dbReference type="InterPro" id="IPR011761">
    <property type="entry name" value="ATP-grasp"/>
</dbReference>
<dbReference type="GO" id="GO:0016874">
    <property type="term" value="F:ligase activity"/>
    <property type="evidence" value="ECO:0007669"/>
    <property type="project" value="UniProtKB-KW"/>
</dbReference>
<keyword evidence="2 4" id="KW-0547">Nucleotide-binding</keyword>
<evidence type="ECO:0000256" key="4">
    <source>
        <dbReference type="PROSITE-ProRule" id="PRU00409"/>
    </source>
</evidence>
<dbReference type="Pfam" id="PF02222">
    <property type="entry name" value="ATP-grasp"/>
    <property type="match status" value="1"/>
</dbReference>
<comment type="caution">
    <text evidence="6">The sequence shown here is derived from an EMBL/GenBank/DDBJ whole genome shotgun (WGS) entry which is preliminary data.</text>
</comment>
<protein>
    <recommendedName>
        <fullName evidence="5">ATP-grasp domain-containing protein</fullName>
    </recommendedName>
</protein>
<reference evidence="6 7" key="1">
    <citation type="journal article" date="2018" name="Int. J. Syst. Evol. Microbiol.">
        <title>Whole-genome-based revisit of Photorhabdus phylogeny: proposal for the elevation of most Photorhabdus subspecies to the species level and description of one novel species Photorhabdus bodei sp. nov., and one novel subspecies Photorhabdus laumondii subsp. clarkei subsp. nov.</title>
        <authorList>
            <person name="Machado R.A.R."/>
            <person name="Wuthrich D."/>
            <person name="Kuhnert P."/>
            <person name="Arce C.C.M."/>
            <person name="Thonen L."/>
            <person name="Ruiz C."/>
            <person name="Zhang X."/>
            <person name="Robert C.A.M."/>
            <person name="Karimi J."/>
            <person name="Kamali S."/>
            <person name="Ma J."/>
            <person name="Bruggmann R."/>
            <person name="Erb M."/>
        </authorList>
    </citation>
    <scope>NUCLEOTIDE SEQUENCE [LARGE SCALE GENOMIC DNA]</scope>
    <source>
        <strain evidence="6 7">BOJ-47</strain>
    </source>
</reference>
<dbReference type="Gene3D" id="3.40.50.20">
    <property type="match status" value="1"/>
</dbReference>
<dbReference type="Gene3D" id="3.30.470.20">
    <property type="entry name" value="ATP-grasp fold, B domain"/>
    <property type="match status" value="1"/>
</dbReference>
<dbReference type="GO" id="GO:0005524">
    <property type="term" value="F:ATP binding"/>
    <property type="evidence" value="ECO:0007669"/>
    <property type="project" value="UniProtKB-UniRule"/>
</dbReference>
<dbReference type="InterPro" id="IPR052032">
    <property type="entry name" value="ATP-dep_AA_Ligase"/>
</dbReference>
<dbReference type="InterPro" id="IPR003135">
    <property type="entry name" value="ATP-grasp_carboxylate-amine"/>
</dbReference>
<evidence type="ECO:0000256" key="1">
    <source>
        <dbReference type="ARBA" id="ARBA00022598"/>
    </source>
</evidence>
<evidence type="ECO:0000256" key="2">
    <source>
        <dbReference type="ARBA" id="ARBA00022741"/>
    </source>
</evidence>
<dbReference type="GO" id="GO:0046872">
    <property type="term" value="F:metal ion binding"/>
    <property type="evidence" value="ECO:0007669"/>
    <property type="project" value="InterPro"/>
</dbReference>
<dbReference type="PANTHER" id="PTHR43585">
    <property type="entry name" value="FUMIPYRROLE BIOSYNTHESIS PROTEIN C"/>
    <property type="match status" value="1"/>
</dbReference>
<dbReference type="SUPFAM" id="SSF56059">
    <property type="entry name" value="Glutathione synthetase ATP-binding domain-like"/>
    <property type="match status" value="1"/>
</dbReference>
<dbReference type="RefSeq" id="WP_113024498.1">
    <property type="nucleotide sequence ID" value="NZ_CAWNWQ010000001.1"/>
</dbReference>
<keyword evidence="1" id="KW-0436">Ligase</keyword>
<sequence>MAILCLGRSIKINFAEWLEECRDDLWLISSAPQFPLQHRYRYVRQIDSLDDGEGVLSIATELGRHTSFSRILPHSEFDLIRAAQLREYYGLPGQNVESALAYRDKVLMKDYLQRAGIEVAPFRRLGSWLDVLTFSEEHNFPVVIKPVDGCSSKYVKVCRSLREVSDFFRDRTVDGWMVEKFISGNMYHVNGVINEAGDSFFAPCAYINNALDYQHAGIFGSRTIDPATPLAERLNSITYRTISALPAAPTLGFHAEIFHTADDRLILCEIAARTAGSLTGELIEHTWGINIHKAWIQSCAGINDVLKVRTEPREFAASIRVPVRPAYLISLPDSVPYDWISTLCLSGRVGQIYQQATTYTDDVVSAIITGNSDVQLTERIEHFADWIDDLVRWQN</sequence>
<feature type="domain" description="ATP-grasp" evidence="5">
    <location>
        <begin position="109"/>
        <end position="300"/>
    </location>
</feature>
<dbReference type="EMBL" id="NSCI01000001">
    <property type="protein sequence ID" value="RAW93689.1"/>
    <property type="molecule type" value="Genomic_DNA"/>
</dbReference>